<dbReference type="PANTHER" id="PTHR16121:SF0">
    <property type="entry name" value="CAP-SPECIFIC MRNA (NUCLEOSIDE-2'-O-)-METHYLTRANSFERASE 1"/>
    <property type="match status" value="1"/>
</dbReference>
<evidence type="ECO:0000256" key="1">
    <source>
        <dbReference type="RuleBase" id="RU368012"/>
    </source>
</evidence>
<proteinExistence type="predicted"/>
<comment type="caution">
    <text evidence="5">The sequence shown here is derived from an EMBL/GenBank/DDBJ whole genome shotgun (WGS) entry which is preliminary data.</text>
</comment>
<protein>
    <recommendedName>
        <fullName evidence="1">Cap-specific mRNA (nucleoside-2'-O-)-methyltransferase 1</fullName>
        <ecNumber evidence="1">2.1.1.57</ecNumber>
    </recommendedName>
    <alternativeName>
        <fullName evidence="1">Cap1 2'O-ribose methyltransferase 1</fullName>
    </alternativeName>
</protein>
<evidence type="ECO:0000313" key="6">
    <source>
        <dbReference type="Proteomes" id="UP001381693"/>
    </source>
</evidence>
<feature type="domain" description="G-patch" evidence="3">
    <location>
        <begin position="110"/>
        <end position="156"/>
    </location>
</feature>
<sequence length="873" mass="100160">MERSAYKSRSVVSLSEDDSSEDDRPMFQDSSDMPALQSSSPSFMSDGYPSSGYSGFKQSYQDESSDDNCNGMEQVSKRKCLEKDAGGDAKRLKLSGELSSDSAALSNTSYNAKAQKMMMNMGYEKGKGLGKYSQGIVAPVEFSKQRGRRGLGLQLEGLEALDNLKWDGTAEHIKIEEDISWLPHCSEETPDLDTLNSWLTEDEKKLDLTGETNFCDPQILDGILKTKSIFDRLDGRELQRSRSRSNPFETLGKLFFQNRAALKMANMDAVFDFMFTHPKNEQGESLIEPHSLLYFADVCAAPGGFSEYVLWRRKTDSQGFCDAKGFGFTLKENDFKLHDFFAAPAEYFEPFYGKNGLDGDGDVFVPENITNFRSFVLKNSEGRGVHFMMSDGGFSVEGQENIQEILSKRLYLCQCLVALGIVRTDGHFVTKLFDVFTVFSIGLVYLMYRCFKYVCLHKPNSSRPANSERYLVCKWKRDNIEDVYEYLFEVNKRLEGLHSSMDVTELVPLDVLKEDRKFYEYMVNSNDELGFRQLVSLKKIQVYCQDTQLIEPRQAELRHQCLNHWQLPDRSRTAPQRVEAKVKFNELTQGENTDYMSHCPEDLHLGNYKEKVRSAYDYRCLILASTKEGRKDRAFYIGLGGCNVFRWEGRINAPWKRVDTKLELPPDTLVYAELVTEHRGESKAQRRQTTFHIIDGLVLNGKDIRNYHIVERHVFLCKFVAAVNKTGRPDLAPVRCKQLYKLEELEQILCGPKLHHRLMKRASHPKRVYSEVEGDSDRETLCTVPTALLLLKATNEPWMMAYSKSKNRKYWFHTLTRESTFDCRKEVIAPFSVSYSAGLVWWWDAGVQVLEGDQQVKDKLHRSRLLAHLANIR</sequence>
<keyword evidence="1 5" id="KW-0808">Transferase</keyword>
<dbReference type="Pfam" id="PF01585">
    <property type="entry name" value="G-patch"/>
    <property type="match status" value="1"/>
</dbReference>
<dbReference type="PROSITE" id="PS50174">
    <property type="entry name" value="G_PATCH"/>
    <property type="match status" value="1"/>
</dbReference>
<keyword evidence="1" id="KW-0506">mRNA capping</keyword>
<dbReference type="GO" id="GO:0016556">
    <property type="term" value="P:mRNA modification"/>
    <property type="evidence" value="ECO:0007669"/>
    <property type="project" value="UniProtKB-UniRule"/>
</dbReference>
<dbReference type="GO" id="GO:0032259">
    <property type="term" value="P:methylation"/>
    <property type="evidence" value="ECO:0007669"/>
    <property type="project" value="UniProtKB-KW"/>
</dbReference>
<dbReference type="SMART" id="SM00443">
    <property type="entry name" value="G_patch"/>
    <property type="match status" value="1"/>
</dbReference>
<feature type="compositionally biased region" description="Polar residues" evidence="2">
    <location>
        <begin position="51"/>
        <end position="71"/>
    </location>
</feature>
<dbReference type="GO" id="GO:0005634">
    <property type="term" value="C:nucleus"/>
    <property type="evidence" value="ECO:0007669"/>
    <property type="project" value="UniProtKB-SubCell"/>
</dbReference>
<dbReference type="GO" id="GO:0005737">
    <property type="term" value="C:cytoplasm"/>
    <property type="evidence" value="ECO:0007669"/>
    <property type="project" value="TreeGrafter"/>
</dbReference>
<gene>
    <name evidence="5" type="primary">CMTR1</name>
    <name evidence="5" type="ORF">SK128_006859</name>
</gene>
<dbReference type="PROSITE" id="PS51613">
    <property type="entry name" value="SAM_MT_RRMJ"/>
    <property type="match status" value="1"/>
</dbReference>
<dbReference type="InterPro" id="IPR000467">
    <property type="entry name" value="G_patch_dom"/>
</dbReference>
<feature type="compositionally biased region" description="Polar residues" evidence="2">
    <location>
        <begin position="28"/>
        <end position="43"/>
    </location>
</feature>
<feature type="region of interest" description="Disordered" evidence="2">
    <location>
        <begin position="1"/>
        <end position="71"/>
    </location>
</feature>
<dbReference type="Gene3D" id="3.30.470.30">
    <property type="entry name" value="DNA ligase/mRNA capping enzyme"/>
    <property type="match status" value="1"/>
</dbReference>
<dbReference type="EC" id="2.1.1.57" evidence="1"/>
<evidence type="ECO:0000313" key="5">
    <source>
        <dbReference type="EMBL" id="KAK7072367.1"/>
    </source>
</evidence>
<keyword evidence="1" id="KW-0507">mRNA processing</keyword>
<accession>A0AAN9A759</accession>
<evidence type="ECO:0000256" key="2">
    <source>
        <dbReference type="SAM" id="MobiDB-lite"/>
    </source>
</evidence>
<keyword evidence="1" id="KW-0539">Nucleus</keyword>
<organism evidence="5 6">
    <name type="scientific">Halocaridina rubra</name>
    <name type="common">Hawaiian red shrimp</name>
    <dbReference type="NCBI Taxonomy" id="373956"/>
    <lineage>
        <taxon>Eukaryota</taxon>
        <taxon>Metazoa</taxon>
        <taxon>Ecdysozoa</taxon>
        <taxon>Arthropoda</taxon>
        <taxon>Crustacea</taxon>
        <taxon>Multicrustacea</taxon>
        <taxon>Malacostraca</taxon>
        <taxon>Eumalacostraca</taxon>
        <taxon>Eucarida</taxon>
        <taxon>Decapoda</taxon>
        <taxon>Pleocyemata</taxon>
        <taxon>Caridea</taxon>
        <taxon>Atyoidea</taxon>
        <taxon>Atyidae</taxon>
        <taxon>Halocaridina</taxon>
    </lineage>
</organism>
<evidence type="ECO:0000259" key="3">
    <source>
        <dbReference type="PROSITE" id="PS50174"/>
    </source>
</evidence>
<dbReference type="InterPro" id="IPR025816">
    <property type="entry name" value="RrmJ-type_MeTrfase"/>
</dbReference>
<dbReference type="EMBL" id="JAXCGZ010013525">
    <property type="protein sequence ID" value="KAK7072367.1"/>
    <property type="molecule type" value="Genomic_DNA"/>
</dbReference>
<dbReference type="AlphaFoldDB" id="A0AAN9A759"/>
<dbReference type="GO" id="GO:0003676">
    <property type="term" value="F:nucleic acid binding"/>
    <property type="evidence" value="ECO:0007669"/>
    <property type="project" value="UniProtKB-UniRule"/>
</dbReference>
<dbReference type="PANTHER" id="PTHR16121">
    <property type="entry name" value="CAP-SPECIFIC MRNA (NUCLEOSIDE-2'-O-)-METHYLTRANSFERASE 1-RELATED"/>
    <property type="match status" value="1"/>
</dbReference>
<keyword evidence="6" id="KW-1185">Reference proteome</keyword>
<dbReference type="Gene3D" id="3.40.50.12760">
    <property type="match status" value="1"/>
</dbReference>
<dbReference type="SUPFAM" id="SSF53335">
    <property type="entry name" value="S-adenosyl-L-methionine-dependent methyltransferases"/>
    <property type="match status" value="1"/>
</dbReference>
<keyword evidence="1 5" id="KW-0489">Methyltransferase</keyword>
<comment type="function">
    <text evidence="1">S-adenosyl-L-methionine-dependent methyltransferase that mediates RNA cap1 2'-O-ribose methylation to the 5'-cap structure of RNAs. Methylates the ribose of the first nucleotide of a m(7)GpppG-capped mRNA to produce m(7)GpppNmp (cap1).</text>
</comment>
<dbReference type="SUPFAM" id="SSF56091">
    <property type="entry name" value="DNA ligase/mRNA capping enzyme, catalytic domain"/>
    <property type="match status" value="1"/>
</dbReference>
<dbReference type="GO" id="GO:0006370">
    <property type="term" value="P:7-methylguanosine mRNA capping"/>
    <property type="evidence" value="ECO:0007669"/>
    <property type="project" value="UniProtKB-UniRule"/>
</dbReference>
<comment type="catalytic activity">
    <reaction evidence="1">
        <text>a 5'-end (N(7)-methyl 5'-triphosphoguanosine)-ribonucleoside in mRNA + S-adenosyl-L-methionine = a 5'-end (N(7)-methyl 5'-triphosphoguanosine)-(2'-O-methyl-ribonucleoside) in mRNA + S-adenosyl-L-homocysteine + H(+)</text>
        <dbReference type="Rhea" id="RHEA:67020"/>
        <dbReference type="Rhea" id="RHEA-COMP:17167"/>
        <dbReference type="Rhea" id="RHEA-COMP:17168"/>
        <dbReference type="ChEBI" id="CHEBI:15378"/>
        <dbReference type="ChEBI" id="CHEBI:57856"/>
        <dbReference type="ChEBI" id="CHEBI:59789"/>
        <dbReference type="ChEBI" id="CHEBI:156461"/>
        <dbReference type="ChEBI" id="CHEBI:167609"/>
        <dbReference type="EC" id="2.1.1.57"/>
    </reaction>
</comment>
<feature type="domain" description="RrmJ-type SAM-dependent 2'-O-MTase" evidence="4">
    <location>
        <begin position="255"/>
        <end position="477"/>
    </location>
</feature>
<dbReference type="Pfam" id="PF01728">
    <property type="entry name" value="FtsJ"/>
    <property type="match status" value="1"/>
</dbReference>
<dbReference type="InterPro" id="IPR050851">
    <property type="entry name" value="mRNA_Cap_2O-Ribose_MeTrfase"/>
</dbReference>
<dbReference type="InterPro" id="IPR029063">
    <property type="entry name" value="SAM-dependent_MTases_sf"/>
</dbReference>
<comment type="subcellular location">
    <subcellularLocation>
        <location evidence="1">Nucleus</location>
    </subcellularLocation>
</comment>
<reference evidence="5 6" key="1">
    <citation type="submission" date="2023-11" db="EMBL/GenBank/DDBJ databases">
        <title>Halocaridina rubra genome assembly.</title>
        <authorList>
            <person name="Smith C."/>
        </authorList>
    </citation>
    <scope>NUCLEOTIDE SEQUENCE [LARGE SCALE GENOMIC DNA]</scope>
    <source>
        <strain evidence="5">EP-1</strain>
        <tissue evidence="5">Whole</tissue>
    </source>
</reference>
<evidence type="ECO:0000259" key="4">
    <source>
        <dbReference type="PROSITE" id="PS51613"/>
    </source>
</evidence>
<keyword evidence="1" id="KW-0949">S-adenosyl-L-methionine</keyword>
<dbReference type="Proteomes" id="UP001381693">
    <property type="component" value="Unassembled WGS sequence"/>
</dbReference>
<dbReference type="InterPro" id="IPR002877">
    <property type="entry name" value="RNA_MeTrfase_FtsJ_dom"/>
</dbReference>
<dbReference type="FunFam" id="3.40.50.12760:FF:000004">
    <property type="entry name" value="FtsJ-like methyltransferase"/>
    <property type="match status" value="1"/>
</dbReference>
<name>A0AAN9A759_HALRR</name>
<dbReference type="GO" id="GO:0004483">
    <property type="term" value="F:methyltransferase cap1 activity"/>
    <property type="evidence" value="ECO:0007669"/>
    <property type="project" value="UniProtKB-UniRule"/>
</dbReference>